<proteinExistence type="predicted"/>
<comment type="caution">
    <text evidence="1">The sequence shown here is derived from an EMBL/GenBank/DDBJ whole genome shotgun (WGS) entry which is preliminary data.</text>
</comment>
<name>X6LPC1_RETFI</name>
<sequence>DTIPSAISYLYASKIITPQNNANVDVNAELLKLFLSLQSPLKAVNLKPNKRLQNNDENQHQFPTFVKILKEPRLQSDELLYDECKNVESYLKVGEFKKDIDDFFQSNNQHRLMLQYQHKSNDLTQYFQIKSILENAHHTYSLNNRNNPKLIIFIVYNMRILHPFPIIFSRKWKMVFIESLTSDAPTLLKELCAPNSLPIEQIAHDQSSAHVHIYYFMLIGLQCGFYRLKFSNLIKVRFELTNLFGSRLLEMQNVMLQRLQRIIRKTALMDDLILDFSFQQTMQTKQRNNYTKECQFVVDSVTQKKQQKKIFLQAIQNKTESTRQLENIFLQSAGNASLIPLIEWDEVWGKQLHLYNVKVDYEALFPFSWNFHVWCFERIDKILDMEIFLFSTITHTNFRPKNNTISSNEDVEKSANRLRNILQTCNEPFTLLNKCNHQNCEYYTKDVIRGKYHMYIKLQGDDQLCACIKGIVFCMVWLVSGKNNRIHIPMIESVFYHFDNVIVQFVLLLSLCKNDINLSDIIETLSKADKKPLDQLMAVAVTLTNYFLECVPQENALQEFMCKMAMACDAVIIILKFWREKQKQNKIEIKSRRKV</sequence>
<reference evidence="1 2" key="1">
    <citation type="journal article" date="2013" name="Curr. Biol.">
        <title>The Genome of the Foraminiferan Reticulomyxa filosa.</title>
        <authorList>
            <person name="Glockner G."/>
            <person name="Hulsmann N."/>
            <person name="Schleicher M."/>
            <person name="Noegel A.A."/>
            <person name="Eichinger L."/>
            <person name="Gallinger C."/>
            <person name="Pawlowski J."/>
            <person name="Sierra R."/>
            <person name="Euteneuer U."/>
            <person name="Pillet L."/>
            <person name="Moustafa A."/>
            <person name="Platzer M."/>
            <person name="Groth M."/>
            <person name="Szafranski K."/>
            <person name="Schliwa M."/>
        </authorList>
    </citation>
    <scope>NUCLEOTIDE SEQUENCE [LARGE SCALE GENOMIC DNA]</scope>
</reference>
<gene>
    <name evidence="1" type="ORF">RFI_34425</name>
</gene>
<evidence type="ECO:0000313" key="1">
    <source>
        <dbReference type="EMBL" id="ETO02982.1"/>
    </source>
</evidence>
<feature type="non-terminal residue" evidence="1">
    <location>
        <position position="1"/>
    </location>
</feature>
<evidence type="ECO:0000313" key="2">
    <source>
        <dbReference type="Proteomes" id="UP000023152"/>
    </source>
</evidence>
<protein>
    <submittedName>
        <fullName evidence="1">Uncharacterized protein</fullName>
    </submittedName>
</protein>
<organism evidence="1 2">
    <name type="scientific">Reticulomyxa filosa</name>
    <dbReference type="NCBI Taxonomy" id="46433"/>
    <lineage>
        <taxon>Eukaryota</taxon>
        <taxon>Sar</taxon>
        <taxon>Rhizaria</taxon>
        <taxon>Retaria</taxon>
        <taxon>Foraminifera</taxon>
        <taxon>Monothalamids</taxon>
        <taxon>Reticulomyxidae</taxon>
        <taxon>Reticulomyxa</taxon>
    </lineage>
</organism>
<dbReference type="Proteomes" id="UP000023152">
    <property type="component" value="Unassembled WGS sequence"/>
</dbReference>
<accession>X6LPC1</accession>
<dbReference type="EMBL" id="ASPP01034440">
    <property type="protein sequence ID" value="ETO02982.1"/>
    <property type="molecule type" value="Genomic_DNA"/>
</dbReference>
<dbReference type="AlphaFoldDB" id="X6LPC1"/>
<keyword evidence="2" id="KW-1185">Reference proteome</keyword>